<name>A0A3B0Y6R3_9ZZZZ</name>
<proteinExistence type="predicted"/>
<dbReference type="Gene3D" id="3.30.160.670">
    <property type="match status" value="1"/>
</dbReference>
<evidence type="ECO:0000313" key="2">
    <source>
        <dbReference type="EMBL" id="VAW72093.1"/>
    </source>
</evidence>
<evidence type="ECO:0000259" key="1">
    <source>
        <dbReference type="Pfam" id="PF13590"/>
    </source>
</evidence>
<reference evidence="2" key="1">
    <citation type="submission" date="2018-06" db="EMBL/GenBank/DDBJ databases">
        <authorList>
            <person name="Zhirakovskaya E."/>
        </authorList>
    </citation>
    <scope>NUCLEOTIDE SEQUENCE</scope>
</reference>
<accession>A0A3B0Y6R3</accession>
<sequence>MALHCSRQKLNIVYEQGTLILDFVSTAGKKLIWRATAKAVINPASTPEKQTERMNSGVTKILSEFPPKKAIN</sequence>
<feature type="domain" description="DUF4136" evidence="1">
    <location>
        <begin position="13"/>
        <end position="67"/>
    </location>
</feature>
<organism evidence="2">
    <name type="scientific">hydrothermal vent metagenome</name>
    <dbReference type="NCBI Taxonomy" id="652676"/>
    <lineage>
        <taxon>unclassified sequences</taxon>
        <taxon>metagenomes</taxon>
        <taxon>ecological metagenomes</taxon>
    </lineage>
</organism>
<dbReference type="Pfam" id="PF13590">
    <property type="entry name" value="DUF4136"/>
    <property type="match status" value="1"/>
</dbReference>
<dbReference type="AlphaFoldDB" id="A0A3B0Y6R3"/>
<dbReference type="InterPro" id="IPR025411">
    <property type="entry name" value="DUF4136"/>
</dbReference>
<protein>
    <recommendedName>
        <fullName evidence="1">DUF4136 domain-containing protein</fullName>
    </recommendedName>
</protein>
<gene>
    <name evidence="2" type="ORF">MNBD_GAMMA10-2332</name>
</gene>
<dbReference type="EMBL" id="UOFJ01000640">
    <property type="protein sequence ID" value="VAW72093.1"/>
    <property type="molecule type" value="Genomic_DNA"/>
</dbReference>